<accession>A0A6J4Q8J8</accession>
<dbReference type="Pfam" id="PF01808">
    <property type="entry name" value="AICARFT_IMPCHas"/>
    <property type="match status" value="1"/>
</dbReference>
<dbReference type="FunFam" id="3.40.140.20:FF:000001">
    <property type="entry name" value="Bifunctional purine biosynthesis protein PurH"/>
    <property type="match status" value="1"/>
</dbReference>
<dbReference type="EMBL" id="CADCUR010000307">
    <property type="protein sequence ID" value="CAA9431272.1"/>
    <property type="molecule type" value="Genomic_DNA"/>
</dbReference>
<dbReference type="GO" id="GO:0005829">
    <property type="term" value="C:cytosol"/>
    <property type="evidence" value="ECO:0007669"/>
    <property type="project" value="TreeGrafter"/>
</dbReference>
<dbReference type="SUPFAM" id="SSF52335">
    <property type="entry name" value="Methylglyoxal synthase-like"/>
    <property type="match status" value="1"/>
</dbReference>
<dbReference type="GO" id="GO:0004643">
    <property type="term" value="F:phosphoribosylaminoimidazolecarboxamide formyltransferase activity"/>
    <property type="evidence" value="ECO:0007669"/>
    <property type="project" value="UniProtKB-UniRule"/>
</dbReference>
<comment type="domain">
    <text evidence="10">The IMP cyclohydrolase activity resides in the N-terminal region.</text>
</comment>
<comment type="similarity">
    <text evidence="3 10">Belongs to the PurH family.</text>
</comment>
<dbReference type="SMART" id="SM00851">
    <property type="entry name" value="MGS"/>
    <property type="match status" value="1"/>
</dbReference>
<evidence type="ECO:0000256" key="8">
    <source>
        <dbReference type="ARBA" id="ARBA00050488"/>
    </source>
</evidence>
<gene>
    <name evidence="10" type="primary">purH</name>
    <name evidence="12" type="ORF">AVDCRST_MAG74-3717</name>
</gene>
<comment type="catalytic activity">
    <reaction evidence="8 10">
        <text>(6R)-10-formyltetrahydrofolate + 5-amino-1-(5-phospho-beta-D-ribosyl)imidazole-4-carboxamide = 5-formamido-1-(5-phospho-D-ribosyl)imidazole-4-carboxamide + (6S)-5,6,7,8-tetrahydrofolate</text>
        <dbReference type="Rhea" id="RHEA:22192"/>
        <dbReference type="ChEBI" id="CHEBI:57453"/>
        <dbReference type="ChEBI" id="CHEBI:58467"/>
        <dbReference type="ChEBI" id="CHEBI:58475"/>
        <dbReference type="ChEBI" id="CHEBI:195366"/>
        <dbReference type="EC" id="2.1.2.3"/>
    </reaction>
</comment>
<dbReference type="InterPro" id="IPR011607">
    <property type="entry name" value="MGS-like_dom"/>
</dbReference>
<evidence type="ECO:0000256" key="10">
    <source>
        <dbReference type="HAMAP-Rule" id="MF_00139"/>
    </source>
</evidence>
<dbReference type="FunFam" id="3.40.50.1380:FF:000001">
    <property type="entry name" value="Bifunctional purine biosynthesis protein PurH"/>
    <property type="match status" value="1"/>
</dbReference>
<dbReference type="PANTHER" id="PTHR11692">
    <property type="entry name" value="BIFUNCTIONAL PURINE BIOSYNTHESIS PROTEIN PURH"/>
    <property type="match status" value="1"/>
</dbReference>
<dbReference type="NCBIfam" id="NF002049">
    <property type="entry name" value="PRK00881.1"/>
    <property type="match status" value="1"/>
</dbReference>
<dbReference type="PANTHER" id="PTHR11692:SF0">
    <property type="entry name" value="BIFUNCTIONAL PURINE BIOSYNTHESIS PROTEIN ATIC"/>
    <property type="match status" value="1"/>
</dbReference>
<dbReference type="InterPro" id="IPR016193">
    <property type="entry name" value="Cytidine_deaminase-like"/>
</dbReference>
<keyword evidence="4 10" id="KW-0808">Transferase</keyword>
<keyword evidence="5 10" id="KW-0658">Purine biosynthesis</keyword>
<dbReference type="SUPFAM" id="SSF53927">
    <property type="entry name" value="Cytidine deaminase-like"/>
    <property type="match status" value="1"/>
</dbReference>
<evidence type="ECO:0000256" key="4">
    <source>
        <dbReference type="ARBA" id="ARBA00022679"/>
    </source>
</evidence>
<organism evidence="12">
    <name type="scientific">uncultured Pyrinomonadaceae bacterium</name>
    <dbReference type="NCBI Taxonomy" id="2283094"/>
    <lineage>
        <taxon>Bacteria</taxon>
        <taxon>Pseudomonadati</taxon>
        <taxon>Acidobacteriota</taxon>
        <taxon>Blastocatellia</taxon>
        <taxon>Blastocatellales</taxon>
        <taxon>Pyrinomonadaceae</taxon>
        <taxon>environmental samples</taxon>
    </lineage>
</organism>
<dbReference type="FunFam" id="3.40.140.20:FF:000002">
    <property type="entry name" value="Bifunctional purine biosynthesis protein PurH"/>
    <property type="match status" value="1"/>
</dbReference>
<evidence type="ECO:0000256" key="6">
    <source>
        <dbReference type="ARBA" id="ARBA00022801"/>
    </source>
</evidence>
<dbReference type="AlphaFoldDB" id="A0A6J4Q8J8"/>
<comment type="catalytic activity">
    <reaction evidence="9 10">
        <text>IMP + H2O = 5-formamido-1-(5-phospho-D-ribosyl)imidazole-4-carboxamide</text>
        <dbReference type="Rhea" id="RHEA:18445"/>
        <dbReference type="ChEBI" id="CHEBI:15377"/>
        <dbReference type="ChEBI" id="CHEBI:58053"/>
        <dbReference type="ChEBI" id="CHEBI:58467"/>
        <dbReference type="EC" id="3.5.4.10"/>
    </reaction>
</comment>
<dbReference type="GO" id="GO:0006189">
    <property type="term" value="P:'de novo' IMP biosynthetic process"/>
    <property type="evidence" value="ECO:0007669"/>
    <property type="project" value="UniProtKB-UniRule"/>
</dbReference>
<dbReference type="Gene3D" id="3.40.140.20">
    <property type="match status" value="2"/>
</dbReference>
<dbReference type="EC" id="3.5.4.10" evidence="10"/>
<dbReference type="PIRSF" id="PIRSF000414">
    <property type="entry name" value="AICARFT_IMPCHas"/>
    <property type="match status" value="1"/>
</dbReference>
<evidence type="ECO:0000313" key="12">
    <source>
        <dbReference type="EMBL" id="CAA9431272.1"/>
    </source>
</evidence>
<evidence type="ECO:0000256" key="3">
    <source>
        <dbReference type="ARBA" id="ARBA00007667"/>
    </source>
</evidence>
<dbReference type="InterPro" id="IPR002695">
    <property type="entry name" value="PurH-like"/>
</dbReference>
<dbReference type="GO" id="GO:0003937">
    <property type="term" value="F:IMP cyclohydrolase activity"/>
    <property type="evidence" value="ECO:0007669"/>
    <property type="project" value="UniProtKB-UniRule"/>
</dbReference>
<evidence type="ECO:0000256" key="9">
    <source>
        <dbReference type="ARBA" id="ARBA00050687"/>
    </source>
</evidence>
<dbReference type="NCBIfam" id="TIGR00355">
    <property type="entry name" value="purH"/>
    <property type="match status" value="1"/>
</dbReference>
<dbReference type="HAMAP" id="MF_00139">
    <property type="entry name" value="PurH"/>
    <property type="match status" value="1"/>
</dbReference>
<dbReference type="InterPro" id="IPR036914">
    <property type="entry name" value="MGS-like_dom_sf"/>
</dbReference>
<comment type="pathway">
    <text evidence="2 10">Purine metabolism; IMP biosynthesis via de novo pathway; 5-formamido-1-(5-phospho-D-ribosyl)imidazole-4-carboxamide from 5-amino-1-(5-phospho-D-ribosyl)imidazole-4-carboxamide (10-formyl THF route): step 1/1.</text>
</comment>
<evidence type="ECO:0000256" key="1">
    <source>
        <dbReference type="ARBA" id="ARBA00004844"/>
    </source>
</evidence>
<dbReference type="CDD" id="cd01421">
    <property type="entry name" value="IMPCH"/>
    <property type="match status" value="1"/>
</dbReference>
<dbReference type="Pfam" id="PF02142">
    <property type="entry name" value="MGS"/>
    <property type="match status" value="1"/>
</dbReference>
<reference evidence="12" key="1">
    <citation type="submission" date="2020-02" db="EMBL/GenBank/DDBJ databases">
        <authorList>
            <person name="Meier V. D."/>
        </authorList>
    </citation>
    <scope>NUCLEOTIDE SEQUENCE</scope>
    <source>
        <strain evidence="12">AVDCRST_MAG74</strain>
    </source>
</reference>
<feature type="domain" description="MGS-like" evidence="11">
    <location>
        <begin position="19"/>
        <end position="167"/>
    </location>
</feature>
<dbReference type="UniPathway" id="UPA00074">
    <property type="reaction ID" value="UER00133"/>
</dbReference>
<dbReference type="EC" id="2.1.2.3" evidence="10"/>
<evidence type="ECO:0000256" key="2">
    <source>
        <dbReference type="ARBA" id="ARBA00004954"/>
    </source>
</evidence>
<keyword evidence="6 10" id="KW-0378">Hydrolase</keyword>
<name>A0A6J4Q8J8_9BACT</name>
<evidence type="ECO:0000259" key="11">
    <source>
        <dbReference type="PROSITE" id="PS51855"/>
    </source>
</evidence>
<comment type="pathway">
    <text evidence="1 10">Purine metabolism; IMP biosynthesis via de novo pathway; IMP from 5-formamido-1-(5-phospho-D-ribosyl)imidazole-4-carboxamide: step 1/1.</text>
</comment>
<evidence type="ECO:0000256" key="7">
    <source>
        <dbReference type="ARBA" id="ARBA00023268"/>
    </source>
</evidence>
<dbReference type="SMART" id="SM00798">
    <property type="entry name" value="AICARFT_IMPCHas"/>
    <property type="match status" value="1"/>
</dbReference>
<dbReference type="InterPro" id="IPR024051">
    <property type="entry name" value="AICAR_Tfase_dup_dom_sf"/>
</dbReference>
<sequence>MSSAVKFDRYFILRNYFMTELRKIRRALISVSDKTGVIELARELNGFDVKIISTGGTAKTLRENGIDVTEVSEITGFPEMMNGRVKTLHPKIHGAFLGLRDNAQHLEAMKTHQIEPIDLVVVNLYPFEQTIESEDVPLEEAIEQIDIGGPAMIRSASKNWRDVAVLTDARLYETVLEEMRETGGSLSLETRRRLATLAYTRTASYDLTISSYLAKQLSTEDLDFLEPFNPLGNLSFIETGAEEDEPDAELADYVSIELAKITDLRYGENPHQKAALYETGESGGIARAEQLHGKEMSFNNYLDAEAAWRIVSDFDELACAIIKHTNPSGVGTGENNEEAYRRALATDPVSAFGGIVAFNRTVDAQVAESVNEIFTEVVLAPEFDREALEIFKRKKNLRVLRVKKSTAEDALEYHTISGGMLVQNRDDLKITKEDLKIVTEKQPTEEQIRALLFAWKVCKHVKSNAIVFANEFQTVGVGAGQMNRVDSVRIAAMRAGRAELTLENSVLASDAFFPFRDNIDEAAKLGIAAIIQPGGSIKDDEVIQAANEHELAMVLTGARHFKH</sequence>
<protein>
    <recommendedName>
        <fullName evidence="10">Bifunctional purine biosynthesis protein PurH</fullName>
    </recommendedName>
    <domain>
        <recommendedName>
            <fullName evidence="10">Phosphoribosylaminoimidazolecarboxamide formyltransferase</fullName>
            <ecNumber evidence="10">2.1.2.3</ecNumber>
        </recommendedName>
        <alternativeName>
            <fullName evidence="10">AICAR transformylase</fullName>
        </alternativeName>
    </domain>
    <domain>
        <recommendedName>
            <fullName evidence="10">IMP cyclohydrolase</fullName>
            <ecNumber evidence="10">3.5.4.10</ecNumber>
        </recommendedName>
        <alternativeName>
            <fullName evidence="10">ATIC</fullName>
        </alternativeName>
        <alternativeName>
            <fullName evidence="10">IMP synthase</fullName>
        </alternativeName>
        <alternativeName>
            <fullName evidence="10">Inosinicase</fullName>
        </alternativeName>
    </domain>
</protein>
<dbReference type="PROSITE" id="PS51855">
    <property type="entry name" value="MGS"/>
    <property type="match status" value="1"/>
</dbReference>
<keyword evidence="7 10" id="KW-0511">Multifunctional enzyme</keyword>
<dbReference type="Gene3D" id="3.40.50.1380">
    <property type="entry name" value="Methylglyoxal synthase-like domain"/>
    <property type="match status" value="1"/>
</dbReference>
<evidence type="ECO:0000256" key="5">
    <source>
        <dbReference type="ARBA" id="ARBA00022755"/>
    </source>
</evidence>
<proteinExistence type="inferred from homology"/>